<keyword evidence="7" id="KW-1185">Reference proteome</keyword>
<dbReference type="InterPro" id="IPR051169">
    <property type="entry name" value="NADH-Q_oxidoreductase"/>
</dbReference>
<dbReference type="EMBL" id="BAABHO010000002">
    <property type="protein sequence ID" value="GAA4774034.1"/>
    <property type="molecule type" value="Genomic_DNA"/>
</dbReference>
<organism evidence="6 7">
    <name type="scientific">Actinomycetospora chlora</name>
    <dbReference type="NCBI Taxonomy" id="663608"/>
    <lineage>
        <taxon>Bacteria</taxon>
        <taxon>Bacillati</taxon>
        <taxon>Actinomycetota</taxon>
        <taxon>Actinomycetes</taxon>
        <taxon>Pseudonocardiales</taxon>
        <taxon>Pseudonocardiaceae</taxon>
        <taxon>Actinomycetospora</taxon>
    </lineage>
</organism>
<gene>
    <name evidence="6" type="ORF">GCM10023200_03150</name>
</gene>
<comment type="similarity">
    <text evidence="2">Belongs to the NADH dehydrogenase family.</text>
</comment>
<dbReference type="Proteomes" id="UP001500928">
    <property type="component" value="Unassembled WGS sequence"/>
</dbReference>
<evidence type="ECO:0000256" key="2">
    <source>
        <dbReference type="ARBA" id="ARBA00005272"/>
    </source>
</evidence>
<evidence type="ECO:0000256" key="5">
    <source>
        <dbReference type="ARBA" id="ARBA00023002"/>
    </source>
</evidence>
<evidence type="ECO:0000256" key="1">
    <source>
        <dbReference type="ARBA" id="ARBA00001974"/>
    </source>
</evidence>
<dbReference type="Gene3D" id="3.50.50.100">
    <property type="match status" value="1"/>
</dbReference>
<sequence length="190" mass="20408">MVTTVTRRSVGPADGCELPSTVTIWTAGFGVPDLARRCGLTTDAAGRLLTDETLTSVDDARIVAAGDAAAPSDLPYRMSCQAATQLGPQAAETVLARLEGRAPAPVRVGFVAQCLSLGRRDGVFQSAHRDDTAARFHLAGRTGAVVKELICRSTVWSLRQEARKPCAHRWWLADGTRRQALETRGDPARR</sequence>
<dbReference type="PANTHER" id="PTHR42913:SF3">
    <property type="entry name" value="64 KDA MITOCHONDRIAL NADH DEHYDROGENASE (EUROFUNG)"/>
    <property type="match status" value="1"/>
</dbReference>
<dbReference type="InterPro" id="IPR036188">
    <property type="entry name" value="FAD/NAD-bd_sf"/>
</dbReference>
<evidence type="ECO:0000313" key="7">
    <source>
        <dbReference type="Proteomes" id="UP001500928"/>
    </source>
</evidence>
<dbReference type="PANTHER" id="PTHR42913">
    <property type="entry name" value="APOPTOSIS-INDUCING FACTOR 1"/>
    <property type="match status" value="1"/>
</dbReference>
<keyword evidence="4" id="KW-0274">FAD</keyword>
<comment type="cofactor">
    <cofactor evidence="1">
        <name>FAD</name>
        <dbReference type="ChEBI" id="CHEBI:57692"/>
    </cofactor>
</comment>
<proteinExistence type="inferred from homology"/>
<evidence type="ECO:0000256" key="3">
    <source>
        <dbReference type="ARBA" id="ARBA00022630"/>
    </source>
</evidence>
<evidence type="ECO:0000256" key="4">
    <source>
        <dbReference type="ARBA" id="ARBA00022827"/>
    </source>
</evidence>
<name>A0ABP9A5X7_9PSEU</name>
<keyword evidence="5" id="KW-0560">Oxidoreductase</keyword>
<accession>A0ABP9A5X7</accession>
<protein>
    <submittedName>
        <fullName evidence="6">Uncharacterized protein</fullName>
    </submittedName>
</protein>
<dbReference type="SUPFAM" id="SSF51905">
    <property type="entry name" value="FAD/NAD(P)-binding domain"/>
    <property type="match status" value="1"/>
</dbReference>
<evidence type="ECO:0000313" key="6">
    <source>
        <dbReference type="EMBL" id="GAA4774034.1"/>
    </source>
</evidence>
<reference evidence="7" key="1">
    <citation type="journal article" date="2019" name="Int. J. Syst. Evol. Microbiol.">
        <title>The Global Catalogue of Microorganisms (GCM) 10K type strain sequencing project: providing services to taxonomists for standard genome sequencing and annotation.</title>
        <authorList>
            <consortium name="The Broad Institute Genomics Platform"/>
            <consortium name="The Broad Institute Genome Sequencing Center for Infectious Disease"/>
            <person name="Wu L."/>
            <person name="Ma J."/>
        </authorList>
    </citation>
    <scope>NUCLEOTIDE SEQUENCE [LARGE SCALE GENOMIC DNA]</scope>
    <source>
        <strain evidence="7">JCM 17979</strain>
    </source>
</reference>
<keyword evidence="3" id="KW-0285">Flavoprotein</keyword>
<comment type="caution">
    <text evidence="6">The sequence shown here is derived from an EMBL/GenBank/DDBJ whole genome shotgun (WGS) entry which is preliminary data.</text>
</comment>